<organism evidence="2 3">
    <name type="scientific">Ditylenchus destructor</name>
    <dbReference type="NCBI Taxonomy" id="166010"/>
    <lineage>
        <taxon>Eukaryota</taxon>
        <taxon>Metazoa</taxon>
        <taxon>Ecdysozoa</taxon>
        <taxon>Nematoda</taxon>
        <taxon>Chromadorea</taxon>
        <taxon>Rhabditida</taxon>
        <taxon>Tylenchina</taxon>
        <taxon>Tylenchomorpha</taxon>
        <taxon>Sphaerularioidea</taxon>
        <taxon>Anguinidae</taxon>
        <taxon>Anguininae</taxon>
        <taxon>Ditylenchus</taxon>
    </lineage>
</organism>
<dbReference type="PANTHER" id="PTHR22943:SF248">
    <property type="entry name" value="SEVEN TM RECEPTOR"/>
    <property type="match status" value="1"/>
</dbReference>
<feature type="transmembrane region" description="Helical" evidence="1">
    <location>
        <begin position="92"/>
        <end position="117"/>
    </location>
</feature>
<gene>
    <name evidence="2" type="ORF">DdX_14711</name>
</gene>
<keyword evidence="1" id="KW-0812">Transmembrane</keyword>
<dbReference type="Pfam" id="PF10326">
    <property type="entry name" value="7TM_GPCR_Str"/>
    <property type="match status" value="1"/>
</dbReference>
<evidence type="ECO:0000256" key="1">
    <source>
        <dbReference type="SAM" id="Phobius"/>
    </source>
</evidence>
<feature type="transmembrane region" description="Helical" evidence="1">
    <location>
        <begin position="241"/>
        <end position="268"/>
    </location>
</feature>
<accession>A0AAD4QYD9</accession>
<evidence type="ECO:0000313" key="2">
    <source>
        <dbReference type="EMBL" id="KAI1703772.1"/>
    </source>
</evidence>
<feature type="transmembrane region" description="Helical" evidence="1">
    <location>
        <begin position="191"/>
        <end position="212"/>
    </location>
</feature>
<feature type="transmembrane region" description="Helical" evidence="1">
    <location>
        <begin position="274"/>
        <end position="296"/>
    </location>
</feature>
<feature type="transmembrane region" description="Helical" evidence="1">
    <location>
        <begin position="12"/>
        <end position="31"/>
    </location>
</feature>
<dbReference type="EMBL" id="JAKKPZ010000077">
    <property type="protein sequence ID" value="KAI1703772.1"/>
    <property type="molecule type" value="Genomic_DNA"/>
</dbReference>
<comment type="caution">
    <text evidence="2">The sequence shown here is derived from an EMBL/GenBank/DDBJ whole genome shotgun (WGS) entry which is preliminary data.</text>
</comment>
<reference evidence="2" key="1">
    <citation type="submission" date="2022-01" db="EMBL/GenBank/DDBJ databases">
        <title>Genome Sequence Resource for Two Populations of Ditylenchus destructor, the Migratory Endoparasitic Phytonematode.</title>
        <authorList>
            <person name="Zhang H."/>
            <person name="Lin R."/>
            <person name="Xie B."/>
        </authorList>
    </citation>
    <scope>NUCLEOTIDE SEQUENCE</scope>
    <source>
        <strain evidence="2">BazhouSP</strain>
    </source>
</reference>
<dbReference type="InterPro" id="IPR019428">
    <property type="entry name" value="7TM_GPCR_serpentine_rcpt_Str"/>
</dbReference>
<name>A0AAD4QYD9_9BILA</name>
<keyword evidence="3" id="KW-1185">Reference proteome</keyword>
<sequence>MALEIHEFHHSVDTTVNTLSILFNCYLLYLIKYHSTFGVKMYQYMLAVDASLDLCLSVATLLAQTIPLTGNQHYVILSNGFFANQSPTLDSFLLMVFCFFLHLNIIWIPIQFVYRYLLLCKENICLKKASTLIAAIAIGYSALMLALIVYFFEVRTELQSIGQNILELNGWDKSDITKKFLVVHHVADWRTLLWISLWTFSSWSSILIVIWCERGIVKNINQLGNPTTANSQRMHKEFHRALLAMAICPLVTTAVPVFYFCFTIAIGICPGQISVIMAIVLTSITIVNPLTTIVCFRSYRQATARGFLSILTCGHYSGVTHMMPGMVVIKSTSQGTTSNAIAQQPTR</sequence>
<keyword evidence="1" id="KW-0472">Membrane</keyword>
<dbReference type="AlphaFoldDB" id="A0AAD4QYD9"/>
<feature type="transmembrane region" description="Helical" evidence="1">
    <location>
        <begin position="129"/>
        <end position="152"/>
    </location>
</feature>
<dbReference type="Proteomes" id="UP001201812">
    <property type="component" value="Unassembled WGS sequence"/>
</dbReference>
<evidence type="ECO:0000313" key="3">
    <source>
        <dbReference type="Proteomes" id="UP001201812"/>
    </source>
</evidence>
<keyword evidence="1" id="KW-1133">Transmembrane helix</keyword>
<proteinExistence type="predicted"/>
<dbReference type="SUPFAM" id="SSF81321">
    <property type="entry name" value="Family A G protein-coupled receptor-like"/>
    <property type="match status" value="1"/>
</dbReference>
<dbReference type="PANTHER" id="PTHR22943">
    <property type="entry name" value="7-TRANSMEMBRANE DOMAIN RECEPTOR C.ELEGANS"/>
    <property type="match status" value="1"/>
</dbReference>
<protein>
    <submittedName>
        <fullName evidence="2">Serpentine type 7TM GPCR chemoreceptor str domain-containing protein</fullName>
    </submittedName>
</protein>